<organism evidence="1 2">
    <name type="scientific">Kingella oralis ATCC 51147</name>
    <dbReference type="NCBI Taxonomy" id="629741"/>
    <lineage>
        <taxon>Bacteria</taxon>
        <taxon>Pseudomonadati</taxon>
        <taxon>Pseudomonadota</taxon>
        <taxon>Betaproteobacteria</taxon>
        <taxon>Neisseriales</taxon>
        <taxon>Neisseriaceae</taxon>
        <taxon>Kingella</taxon>
    </lineage>
</organism>
<dbReference type="EMBL" id="ACJW02000003">
    <property type="protein sequence ID" value="EEP67400.1"/>
    <property type="molecule type" value="Genomic_DNA"/>
</dbReference>
<reference evidence="1" key="1">
    <citation type="submission" date="2009-04" db="EMBL/GenBank/DDBJ databases">
        <authorList>
            <person name="Weinstock G."/>
            <person name="Sodergren E."/>
            <person name="Clifton S."/>
            <person name="Fulton L."/>
            <person name="Fulton B."/>
            <person name="Courtney L."/>
            <person name="Fronick C."/>
            <person name="Harrison M."/>
            <person name="Strong C."/>
            <person name="Farmer C."/>
            <person name="Delahaunty K."/>
            <person name="Markovic C."/>
            <person name="Hall O."/>
            <person name="Minx P."/>
            <person name="Tomlinson C."/>
            <person name="Mitreva M."/>
            <person name="Nelson J."/>
            <person name="Hou S."/>
            <person name="Wollam A."/>
            <person name="Pepin K.H."/>
            <person name="Johnson M."/>
            <person name="Bhonagiri V."/>
            <person name="Nash W.E."/>
            <person name="Warren W."/>
            <person name="Chinwalla A."/>
            <person name="Mardis E.R."/>
            <person name="Wilson R.K."/>
        </authorList>
    </citation>
    <scope>NUCLEOTIDE SEQUENCE [LARGE SCALE GENOMIC DNA]</scope>
    <source>
        <strain evidence="1">ATCC 51147</strain>
    </source>
</reference>
<protein>
    <submittedName>
        <fullName evidence="1">Uncharacterized protein</fullName>
    </submittedName>
</protein>
<evidence type="ECO:0000313" key="1">
    <source>
        <dbReference type="EMBL" id="EEP67400.1"/>
    </source>
</evidence>
<dbReference type="Proteomes" id="UP000003009">
    <property type="component" value="Unassembled WGS sequence"/>
</dbReference>
<keyword evidence="2" id="KW-1185">Reference proteome</keyword>
<dbReference type="AlphaFoldDB" id="C4GKZ0"/>
<evidence type="ECO:0000313" key="2">
    <source>
        <dbReference type="Proteomes" id="UP000003009"/>
    </source>
</evidence>
<proteinExistence type="predicted"/>
<sequence>MDYPCGLGSVGWCFRLRRFRLHQKRRHYKAFSLCGSTSQGRQPENPFALFVNKSLDKQYIVLACSTIE</sequence>
<gene>
    <name evidence="1" type="ORF">GCWU000324_01647</name>
</gene>
<name>C4GKZ0_9NEIS</name>
<dbReference type="HOGENOM" id="CLU_2788349_0_0_4"/>
<comment type="caution">
    <text evidence="1">The sequence shown here is derived from an EMBL/GenBank/DDBJ whole genome shotgun (WGS) entry which is preliminary data.</text>
</comment>
<dbReference type="STRING" id="629741.GCWU000324_01647"/>
<accession>C4GKZ0</accession>